<proteinExistence type="predicted"/>
<feature type="domain" description="GH15-like" evidence="2">
    <location>
        <begin position="22"/>
        <end position="416"/>
    </location>
</feature>
<feature type="compositionally biased region" description="Polar residues" evidence="1">
    <location>
        <begin position="235"/>
        <end position="255"/>
    </location>
</feature>
<dbReference type="Gene3D" id="1.50.10.10">
    <property type="match status" value="2"/>
</dbReference>
<organism evidence="3 4">
    <name type="scientific">Acrocarpospora pleiomorpha</name>
    <dbReference type="NCBI Taxonomy" id="90975"/>
    <lineage>
        <taxon>Bacteria</taxon>
        <taxon>Bacillati</taxon>
        <taxon>Actinomycetota</taxon>
        <taxon>Actinomycetes</taxon>
        <taxon>Streptosporangiales</taxon>
        <taxon>Streptosporangiaceae</taxon>
        <taxon>Acrocarpospora</taxon>
    </lineage>
</organism>
<dbReference type="Pfam" id="PF00723">
    <property type="entry name" value="Glyco_hydro_15"/>
    <property type="match status" value="1"/>
</dbReference>
<evidence type="ECO:0000313" key="3">
    <source>
        <dbReference type="EMBL" id="GES18938.1"/>
    </source>
</evidence>
<dbReference type="InterPro" id="IPR011613">
    <property type="entry name" value="GH15-like"/>
</dbReference>
<gene>
    <name evidence="3" type="ORF">Aple_018330</name>
</gene>
<dbReference type="RefSeq" id="WP_155344055.1">
    <property type="nucleotide sequence ID" value="NZ_BAAAHM010000004.1"/>
</dbReference>
<dbReference type="AlphaFoldDB" id="A0A5M3XLD1"/>
<dbReference type="InterPro" id="IPR008928">
    <property type="entry name" value="6-hairpin_glycosidase_sf"/>
</dbReference>
<feature type="region of interest" description="Disordered" evidence="1">
    <location>
        <begin position="229"/>
        <end position="257"/>
    </location>
</feature>
<reference evidence="3 4" key="1">
    <citation type="submission" date="2019-10" db="EMBL/GenBank/DDBJ databases">
        <title>Whole genome shotgun sequence of Acrocarpospora pleiomorpha NBRC 16267.</title>
        <authorList>
            <person name="Ichikawa N."/>
            <person name="Kimura A."/>
            <person name="Kitahashi Y."/>
            <person name="Komaki H."/>
            <person name="Oguchi A."/>
        </authorList>
    </citation>
    <scope>NUCLEOTIDE SEQUENCE [LARGE SCALE GENOMIC DNA]</scope>
    <source>
        <strain evidence="3 4">NBRC 16267</strain>
    </source>
</reference>
<feature type="compositionally biased region" description="Polar residues" evidence="1">
    <location>
        <begin position="272"/>
        <end position="291"/>
    </location>
</feature>
<sequence>MNVGSDLTHADLARLAARSVDLIDRHQSPSGAYPASPTFSAYQGYAWLRDGAFIAEGMSRVADPAGPSAFHAWCARVVGARSSQVTDLTRRASRGLPVTPADMLPTRFTLDGSNGTDAWWDHQLDGYGTWLWSLNLHLRRHPTDIPGAPEAIRVATHYLTTFWHHPCYDWWEEHIDQRHVSTLAAIHAGLRAAINLGALTRPLTEAAEEAIDGISTLISKEGVVESATAPGGVTGQVTAPGSATGQTITPGNATGQIIAPGSEAEETTALGSVTSRTTVQGSATGQTTTPGSEADQAAAQGSVTSQTTTPGSEAGQATGRTTMPRLPIRPATTGITGAGGARGETKGWVGGRTHLTKWLGSDAVDGSLLACVEPFGLYSADHPVAVGTVAAVEESLADGYGVYRYLEDTFYGGGRWVLLAGFLGLNHVAAGRRGEAMACLRWMAGQADADGELPEQVSDRLLAPGRRQEWVERWGPVASPLLWSHGMYLMLADELGVVA</sequence>
<dbReference type="GO" id="GO:0005975">
    <property type="term" value="P:carbohydrate metabolic process"/>
    <property type="evidence" value="ECO:0007669"/>
    <property type="project" value="InterPro"/>
</dbReference>
<evidence type="ECO:0000256" key="1">
    <source>
        <dbReference type="SAM" id="MobiDB-lite"/>
    </source>
</evidence>
<dbReference type="InterPro" id="IPR012341">
    <property type="entry name" value="6hp_glycosidase-like_sf"/>
</dbReference>
<dbReference type="SUPFAM" id="SSF48208">
    <property type="entry name" value="Six-hairpin glycosidases"/>
    <property type="match status" value="2"/>
</dbReference>
<dbReference type="PANTHER" id="PTHR31616:SF0">
    <property type="entry name" value="GLUCAN 1,4-ALPHA-GLUCOSIDASE"/>
    <property type="match status" value="1"/>
</dbReference>
<accession>A0A5M3XLD1</accession>
<evidence type="ECO:0000313" key="4">
    <source>
        <dbReference type="Proteomes" id="UP000377595"/>
    </source>
</evidence>
<name>A0A5M3XLD1_9ACTN</name>
<dbReference type="Proteomes" id="UP000377595">
    <property type="component" value="Unassembled WGS sequence"/>
</dbReference>
<protein>
    <recommendedName>
        <fullName evidence="2">GH15-like domain-containing protein</fullName>
    </recommendedName>
</protein>
<keyword evidence="4" id="KW-1185">Reference proteome</keyword>
<dbReference type="OrthoDB" id="3902805at2"/>
<dbReference type="PANTHER" id="PTHR31616">
    <property type="entry name" value="TREHALASE"/>
    <property type="match status" value="1"/>
</dbReference>
<dbReference type="EMBL" id="BLAF01000009">
    <property type="protein sequence ID" value="GES18938.1"/>
    <property type="molecule type" value="Genomic_DNA"/>
</dbReference>
<comment type="caution">
    <text evidence="3">The sequence shown here is derived from an EMBL/GenBank/DDBJ whole genome shotgun (WGS) entry which is preliminary data.</text>
</comment>
<feature type="compositionally biased region" description="Polar residues" evidence="1">
    <location>
        <begin position="299"/>
        <end position="311"/>
    </location>
</feature>
<dbReference type="GO" id="GO:0004553">
    <property type="term" value="F:hydrolase activity, hydrolyzing O-glycosyl compounds"/>
    <property type="evidence" value="ECO:0007669"/>
    <property type="project" value="TreeGrafter"/>
</dbReference>
<feature type="region of interest" description="Disordered" evidence="1">
    <location>
        <begin position="272"/>
        <end position="346"/>
    </location>
</feature>
<evidence type="ECO:0000259" key="2">
    <source>
        <dbReference type="Pfam" id="PF00723"/>
    </source>
</evidence>